<dbReference type="NCBIfam" id="NF009466">
    <property type="entry name" value="PRK12826.1-2"/>
    <property type="match status" value="1"/>
</dbReference>
<dbReference type="Pfam" id="PF13561">
    <property type="entry name" value="adh_short_C2"/>
    <property type="match status" value="1"/>
</dbReference>
<name>A0ABM8WER2_9BURK</name>
<dbReference type="EMBL" id="CAJZAH010000001">
    <property type="protein sequence ID" value="CAG9165813.1"/>
    <property type="molecule type" value="Genomic_DNA"/>
</dbReference>
<reference evidence="2 3" key="1">
    <citation type="submission" date="2021-08" db="EMBL/GenBank/DDBJ databases">
        <authorList>
            <person name="Peeters C."/>
        </authorList>
    </citation>
    <scope>NUCLEOTIDE SEQUENCE [LARGE SCALE GENOMIC DNA]</scope>
    <source>
        <strain evidence="2 3">LMG 21510</strain>
    </source>
</reference>
<sequence>MTTPTLQNEIAIVSGADSGIGQASAIALARQGADVAVLYHSDREGADKTVAAIQACGRKAVTLQLDQTDSAAVDRMLGQVRQQLGLPTILVNNAGINANGVPVKDLSDEDWDKTIRTNLYGPFYCCRAFIRGLDGSGRHGSIINITSVHQEIPMPGASAYDASKGGLRNLTTTLALEVSEKNINVNNVAPGMILTPMNQAAIDDASVREKQVQSIPMKRAGTPEEVAHVVAFLASPQARYIQGATIVVDGALMLFQGQGA</sequence>
<keyword evidence="2" id="KW-0560">Oxidoreductase</keyword>
<dbReference type="EC" id="1.1.1.47" evidence="2"/>
<dbReference type="Gene3D" id="3.40.50.720">
    <property type="entry name" value="NAD(P)-binding Rossmann-like Domain"/>
    <property type="match status" value="1"/>
</dbReference>
<evidence type="ECO:0000313" key="2">
    <source>
        <dbReference type="EMBL" id="CAG9165813.1"/>
    </source>
</evidence>
<gene>
    <name evidence="2" type="primary">ycdF_1</name>
    <name evidence="2" type="ORF">LMG21510_00213</name>
</gene>
<dbReference type="PANTHER" id="PTHR42879:SF2">
    <property type="entry name" value="3-OXOACYL-[ACYL-CARRIER-PROTEIN] REDUCTASE FABG"/>
    <property type="match status" value="1"/>
</dbReference>
<dbReference type="PRINTS" id="PR00080">
    <property type="entry name" value="SDRFAMILY"/>
</dbReference>
<dbReference type="SUPFAM" id="SSF51735">
    <property type="entry name" value="NAD(P)-binding Rossmann-fold domains"/>
    <property type="match status" value="1"/>
</dbReference>
<dbReference type="InterPro" id="IPR050259">
    <property type="entry name" value="SDR"/>
</dbReference>
<evidence type="ECO:0000256" key="1">
    <source>
        <dbReference type="ARBA" id="ARBA00006484"/>
    </source>
</evidence>
<protein>
    <submittedName>
        <fullName evidence="2">Glucose 1-dehydrogenase 2</fullName>
        <ecNumber evidence="2">1.1.1.47</ecNumber>
    </submittedName>
</protein>
<comment type="caution">
    <text evidence="2">The sequence shown here is derived from an EMBL/GenBank/DDBJ whole genome shotgun (WGS) entry which is preliminary data.</text>
</comment>
<accession>A0ABM8WER2</accession>
<proteinExistence type="inferred from homology"/>
<dbReference type="Proteomes" id="UP000721236">
    <property type="component" value="Unassembled WGS sequence"/>
</dbReference>
<dbReference type="RefSeq" id="WP_224039112.1">
    <property type="nucleotide sequence ID" value="NZ_CAJZAH010000001.1"/>
</dbReference>
<evidence type="ECO:0000313" key="3">
    <source>
        <dbReference type="Proteomes" id="UP000721236"/>
    </source>
</evidence>
<organism evidence="2 3">
    <name type="scientific">Cupriavidus respiraculi</name>
    <dbReference type="NCBI Taxonomy" id="195930"/>
    <lineage>
        <taxon>Bacteria</taxon>
        <taxon>Pseudomonadati</taxon>
        <taxon>Pseudomonadota</taxon>
        <taxon>Betaproteobacteria</taxon>
        <taxon>Burkholderiales</taxon>
        <taxon>Burkholderiaceae</taxon>
        <taxon>Cupriavidus</taxon>
    </lineage>
</organism>
<dbReference type="PANTHER" id="PTHR42879">
    <property type="entry name" value="3-OXOACYL-(ACYL-CARRIER-PROTEIN) REDUCTASE"/>
    <property type="match status" value="1"/>
</dbReference>
<dbReference type="InterPro" id="IPR002347">
    <property type="entry name" value="SDR_fam"/>
</dbReference>
<dbReference type="GO" id="GO:0047936">
    <property type="term" value="F:glucose 1-dehydrogenase [NAD(P)+] activity"/>
    <property type="evidence" value="ECO:0007669"/>
    <property type="project" value="UniProtKB-EC"/>
</dbReference>
<dbReference type="InterPro" id="IPR036291">
    <property type="entry name" value="NAD(P)-bd_dom_sf"/>
</dbReference>
<comment type="similarity">
    <text evidence="1">Belongs to the short-chain dehydrogenases/reductases (SDR) family.</text>
</comment>
<dbReference type="PRINTS" id="PR00081">
    <property type="entry name" value="GDHRDH"/>
</dbReference>
<keyword evidence="3" id="KW-1185">Reference proteome</keyword>